<reference evidence="2 3" key="1">
    <citation type="submission" date="2020-07" db="EMBL/GenBank/DDBJ databases">
        <title>Sequencing the genomes of 1000 actinobacteria strains.</title>
        <authorList>
            <person name="Klenk H.-P."/>
        </authorList>
    </citation>
    <scope>NUCLEOTIDE SEQUENCE [LARGE SCALE GENOMIC DNA]</scope>
    <source>
        <strain evidence="2 3">DSM 23871</strain>
    </source>
</reference>
<feature type="transmembrane region" description="Helical" evidence="1">
    <location>
        <begin position="55"/>
        <end position="79"/>
    </location>
</feature>
<sequence>MLLALSGICFGVLTSWVNVRTDWVVLSKLIGVGWPWAAVGVAAAAMVSRARAVGALLALGGAVLGYYASDLALGVYTFIDFSDPRANSDPMSARTSVAWSDAIRDAARWLFVAVVVSVPLGQVAGALNRTDGWGLLARLFLPIGAAMESFGIRLPSELAVQPSPVSVATHTIIGIAGVVATAVLMTRHLAASTTWAGRHTRPPRARRKRTICSDVQVSCEGANGGGERSGD</sequence>
<proteinExistence type="predicted"/>
<keyword evidence="1" id="KW-0472">Membrane</keyword>
<dbReference type="AlphaFoldDB" id="A0A852T4P7"/>
<gene>
    <name evidence="2" type="ORF">BJ963_003380</name>
</gene>
<feature type="transmembrane region" description="Helical" evidence="1">
    <location>
        <begin position="109"/>
        <end position="128"/>
    </location>
</feature>
<dbReference type="RefSeq" id="WP_179457660.1">
    <property type="nucleotide sequence ID" value="NZ_JACCBJ010000001.1"/>
</dbReference>
<keyword evidence="3" id="KW-1185">Reference proteome</keyword>
<evidence type="ECO:0000313" key="3">
    <source>
        <dbReference type="Proteomes" id="UP000589620"/>
    </source>
</evidence>
<keyword evidence="1" id="KW-0812">Transmembrane</keyword>
<protein>
    <submittedName>
        <fullName evidence="2">Uncharacterized protein</fullName>
    </submittedName>
</protein>
<evidence type="ECO:0000256" key="1">
    <source>
        <dbReference type="SAM" id="Phobius"/>
    </source>
</evidence>
<organism evidence="2 3">
    <name type="scientific">Leifsonia soli</name>
    <dbReference type="NCBI Taxonomy" id="582665"/>
    <lineage>
        <taxon>Bacteria</taxon>
        <taxon>Bacillati</taxon>
        <taxon>Actinomycetota</taxon>
        <taxon>Actinomycetes</taxon>
        <taxon>Micrococcales</taxon>
        <taxon>Microbacteriaceae</taxon>
        <taxon>Leifsonia</taxon>
    </lineage>
</organism>
<feature type="transmembrane region" description="Helical" evidence="1">
    <location>
        <begin position="31"/>
        <end position="48"/>
    </location>
</feature>
<dbReference type="EMBL" id="JACCBJ010000001">
    <property type="protein sequence ID" value="NYD75861.1"/>
    <property type="molecule type" value="Genomic_DNA"/>
</dbReference>
<name>A0A852T4P7_9MICO</name>
<comment type="caution">
    <text evidence="2">The sequence shown here is derived from an EMBL/GenBank/DDBJ whole genome shotgun (WGS) entry which is preliminary data.</text>
</comment>
<accession>A0A852T4P7</accession>
<dbReference type="Proteomes" id="UP000589620">
    <property type="component" value="Unassembled WGS sequence"/>
</dbReference>
<keyword evidence="1" id="KW-1133">Transmembrane helix</keyword>
<evidence type="ECO:0000313" key="2">
    <source>
        <dbReference type="EMBL" id="NYD75861.1"/>
    </source>
</evidence>
<feature type="transmembrane region" description="Helical" evidence="1">
    <location>
        <begin position="172"/>
        <end position="197"/>
    </location>
</feature>
<feature type="transmembrane region" description="Helical" evidence="1">
    <location>
        <begin position="135"/>
        <end position="152"/>
    </location>
</feature>